<dbReference type="PANTHER" id="PTHR40087:SF1">
    <property type="entry name" value="PHENOLIC ACID DECARBOXYLASE PADC"/>
    <property type="match status" value="1"/>
</dbReference>
<dbReference type="SUPFAM" id="SSF50814">
    <property type="entry name" value="Lipocalins"/>
    <property type="match status" value="1"/>
</dbReference>
<dbReference type="Gene3D" id="2.40.128.20">
    <property type="match status" value="1"/>
</dbReference>
<organism evidence="1 2">
    <name type="scientific">Nocardia vinacea</name>
    <dbReference type="NCBI Taxonomy" id="96468"/>
    <lineage>
        <taxon>Bacteria</taxon>
        <taxon>Bacillati</taxon>
        <taxon>Actinomycetota</taxon>
        <taxon>Actinomycetes</taxon>
        <taxon>Mycobacteriales</taxon>
        <taxon>Nocardiaceae</taxon>
        <taxon>Nocardia</taxon>
    </lineage>
</organism>
<dbReference type="InterPro" id="IPR008729">
    <property type="entry name" value="PA_de_COase"/>
</dbReference>
<evidence type="ECO:0000313" key="1">
    <source>
        <dbReference type="EMBL" id="WUV48359.1"/>
    </source>
</evidence>
<accession>A0ABZ1YYJ9</accession>
<evidence type="ECO:0000313" key="2">
    <source>
        <dbReference type="Proteomes" id="UP001432062"/>
    </source>
</evidence>
<dbReference type="InterPro" id="IPR012674">
    <property type="entry name" value="Calycin"/>
</dbReference>
<reference evidence="1" key="1">
    <citation type="submission" date="2022-10" db="EMBL/GenBank/DDBJ databases">
        <title>The complete genomes of actinobacterial strains from the NBC collection.</title>
        <authorList>
            <person name="Joergensen T.S."/>
            <person name="Alvarez Arevalo M."/>
            <person name="Sterndorff E.B."/>
            <person name="Faurdal D."/>
            <person name="Vuksanovic O."/>
            <person name="Mourched A.-S."/>
            <person name="Charusanti P."/>
            <person name="Shaw S."/>
            <person name="Blin K."/>
            <person name="Weber T."/>
        </authorList>
    </citation>
    <scope>NUCLEOTIDE SEQUENCE</scope>
    <source>
        <strain evidence="1">NBC_01482</strain>
    </source>
</reference>
<sequence length="176" mass="20076">MSAQRLATTHLALHGDLTGIVGKHLIYAYENGWKYELYVRDAQTIELRSLMGPMFGRWSKNQAAKLIQLSDDMYKIAWVEPTGTTTVLIVWLGDRRVHTTISYPQWMLDYPDCTLTRYEENLDAIIAERDRGPTYPLTLVSASGRITFLESRDLDDDTVINCPPHKLPPGYATRTN</sequence>
<protein>
    <submittedName>
        <fullName evidence="1">Phenolic acid decarboxylase</fullName>
    </submittedName>
</protein>
<name>A0ABZ1YYJ9_9NOCA</name>
<dbReference type="EMBL" id="CP109441">
    <property type="protein sequence ID" value="WUV48359.1"/>
    <property type="molecule type" value="Genomic_DNA"/>
</dbReference>
<proteinExistence type="predicted"/>
<gene>
    <name evidence="1" type="ORF">OG563_09265</name>
</gene>
<dbReference type="Proteomes" id="UP001432062">
    <property type="component" value="Chromosome"/>
</dbReference>
<dbReference type="Pfam" id="PF05870">
    <property type="entry name" value="PA_decarbox"/>
    <property type="match status" value="1"/>
</dbReference>
<dbReference type="PANTHER" id="PTHR40087">
    <property type="entry name" value="PHENOLIC ACID DECARBOXYLASE PADC"/>
    <property type="match status" value="1"/>
</dbReference>
<dbReference type="RefSeq" id="WP_327101387.1">
    <property type="nucleotide sequence ID" value="NZ_CP109149.1"/>
</dbReference>
<keyword evidence="2" id="KW-1185">Reference proteome</keyword>